<evidence type="ECO:0000313" key="2">
    <source>
        <dbReference type="Proteomes" id="UP000087171"/>
    </source>
</evidence>
<feature type="transmembrane region" description="Helical" evidence="1">
    <location>
        <begin position="116"/>
        <end position="135"/>
    </location>
</feature>
<protein>
    <submittedName>
        <fullName evidence="3">Uncharacterized protein LOC101499153</fullName>
    </submittedName>
</protein>
<proteinExistence type="predicted"/>
<dbReference type="PaxDb" id="3827-XP_004515298.1"/>
<organism evidence="2 3">
    <name type="scientific">Cicer arietinum</name>
    <name type="common">Chickpea</name>
    <name type="synonym">Garbanzo</name>
    <dbReference type="NCBI Taxonomy" id="3827"/>
    <lineage>
        <taxon>Eukaryota</taxon>
        <taxon>Viridiplantae</taxon>
        <taxon>Streptophyta</taxon>
        <taxon>Embryophyta</taxon>
        <taxon>Tracheophyta</taxon>
        <taxon>Spermatophyta</taxon>
        <taxon>Magnoliopsida</taxon>
        <taxon>eudicotyledons</taxon>
        <taxon>Gunneridae</taxon>
        <taxon>Pentapetalae</taxon>
        <taxon>rosids</taxon>
        <taxon>fabids</taxon>
        <taxon>Fabales</taxon>
        <taxon>Fabaceae</taxon>
        <taxon>Papilionoideae</taxon>
        <taxon>50 kb inversion clade</taxon>
        <taxon>NPAAA clade</taxon>
        <taxon>Hologalegina</taxon>
        <taxon>IRL clade</taxon>
        <taxon>Cicereae</taxon>
        <taxon>Cicer</taxon>
    </lineage>
</organism>
<dbReference type="AlphaFoldDB" id="A0A1S2Z569"/>
<reference evidence="3" key="1">
    <citation type="submission" date="2025-08" db="UniProtKB">
        <authorList>
            <consortium name="RefSeq"/>
        </authorList>
    </citation>
    <scope>IDENTIFICATION</scope>
    <source>
        <tissue evidence="3">Etiolated seedlings</tissue>
    </source>
</reference>
<evidence type="ECO:0000256" key="1">
    <source>
        <dbReference type="SAM" id="Phobius"/>
    </source>
</evidence>
<name>A0A1S2Z569_CICAR</name>
<keyword evidence="1" id="KW-0812">Transmembrane</keyword>
<evidence type="ECO:0000313" key="3">
    <source>
        <dbReference type="RefSeq" id="XP_004515298.1"/>
    </source>
</evidence>
<keyword evidence="1" id="KW-1133">Transmembrane helix</keyword>
<dbReference type="Proteomes" id="UP000087171">
    <property type="component" value="Unplaced"/>
</dbReference>
<dbReference type="OrthoDB" id="1675519at2759"/>
<gene>
    <name evidence="3" type="primary">LOC101499153</name>
</gene>
<dbReference type="RefSeq" id="XP_004515298.1">
    <property type="nucleotide sequence ID" value="XM_004515241.3"/>
</dbReference>
<keyword evidence="1" id="KW-0472">Membrane</keyword>
<accession>A0A1S2Z569</accession>
<keyword evidence="2" id="KW-1185">Reference proteome</keyword>
<sequence length="139" mass="16497">MGTNSSNLQRKRLRYCLCGIETPLATSRIIQNPIRIFYAYGLFKIHGKKGCKCFDSFDDETSDRAKRVILFLLKEIDEMKKKENESKIIENDLKMNIKFIDKKLEKRYTPDDEMKWFTLVIVMLLVFTYVATYVMKQVF</sequence>